<feature type="region of interest" description="Disordered" evidence="1">
    <location>
        <begin position="42"/>
        <end position="82"/>
    </location>
</feature>
<evidence type="ECO:0000256" key="2">
    <source>
        <dbReference type="SAM" id="SignalP"/>
    </source>
</evidence>
<feature type="compositionally biased region" description="Basic and acidic residues" evidence="1">
    <location>
        <begin position="51"/>
        <end position="63"/>
    </location>
</feature>
<dbReference type="AlphaFoldDB" id="A0A1X2H9B1"/>
<gene>
    <name evidence="3" type="ORF">BCR43DRAFT_296672</name>
</gene>
<feature type="signal peptide" evidence="2">
    <location>
        <begin position="1"/>
        <end position="26"/>
    </location>
</feature>
<feature type="chain" id="PRO_5012485116" description="Secreted protein" evidence="2">
    <location>
        <begin position="27"/>
        <end position="82"/>
    </location>
</feature>
<evidence type="ECO:0000256" key="1">
    <source>
        <dbReference type="SAM" id="MobiDB-lite"/>
    </source>
</evidence>
<proteinExistence type="predicted"/>
<evidence type="ECO:0000313" key="4">
    <source>
        <dbReference type="Proteomes" id="UP000242180"/>
    </source>
</evidence>
<protein>
    <recommendedName>
        <fullName evidence="5">Secreted protein</fullName>
    </recommendedName>
</protein>
<dbReference type="EMBL" id="MCGN01000006">
    <property type="protein sequence ID" value="ORY95261.1"/>
    <property type="molecule type" value="Genomic_DNA"/>
</dbReference>
<reference evidence="3 4" key="1">
    <citation type="submission" date="2016-07" db="EMBL/GenBank/DDBJ databases">
        <title>Pervasive Adenine N6-methylation of Active Genes in Fungi.</title>
        <authorList>
            <consortium name="DOE Joint Genome Institute"/>
            <person name="Mondo S.J."/>
            <person name="Dannebaum R.O."/>
            <person name="Kuo R.C."/>
            <person name="Labutti K."/>
            <person name="Haridas S."/>
            <person name="Kuo A."/>
            <person name="Salamov A."/>
            <person name="Ahrendt S.R."/>
            <person name="Lipzen A."/>
            <person name="Sullivan W."/>
            <person name="Andreopoulos W.B."/>
            <person name="Clum A."/>
            <person name="Lindquist E."/>
            <person name="Daum C."/>
            <person name="Ramamoorthy G.K."/>
            <person name="Gryganskyi A."/>
            <person name="Culley D."/>
            <person name="Magnuson J.K."/>
            <person name="James T.Y."/>
            <person name="O'Malley M.A."/>
            <person name="Stajich J.E."/>
            <person name="Spatafora J.W."/>
            <person name="Visel A."/>
            <person name="Grigoriev I.V."/>
        </authorList>
    </citation>
    <scope>NUCLEOTIDE SEQUENCE [LARGE SCALE GENOMIC DNA]</scope>
    <source>
        <strain evidence="3 4">NRRL 2496</strain>
    </source>
</reference>
<accession>A0A1X2H9B1</accession>
<evidence type="ECO:0000313" key="3">
    <source>
        <dbReference type="EMBL" id="ORY95261.1"/>
    </source>
</evidence>
<comment type="caution">
    <text evidence="3">The sequence shown here is derived from an EMBL/GenBank/DDBJ whole genome shotgun (WGS) entry which is preliminary data.</text>
</comment>
<dbReference type="Proteomes" id="UP000242180">
    <property type="component" value="Unassembled WGS sequence"/>
</dbReference>
<organism evidence="3 4">
    <name type="scientific">Syncephalastrum racemosum</name>
    <name type="common">Filamentous fungus</name>
    <dbReference type="NCBI Taxonomy" id="13706"/>
    <lineage>
        <taxon>Eukaryota</taxon>
        <taxon>Fungi</taxon>
        <taxon>Fungi incertae sedis</taxon>
        <taxon>Mucoromycota</taxon>
        <taxon>Mucoromycotina</taxon>
        <taxon>Mucoromycetes</taxon>
        <taxon>Mucorales</taxon>
        <taxon>Syncephalastraceae</taxon>
        <taxon>Syncephalastrum</taxon>
    </lineage>
</organism>
<feature type="compositionally biased region" description="Polar residues" evidence="1">
    <location>
        <begin position="73"/>
        <end position="82"/>
    </location>
</feature>
<sequence length="82" mass="9280">MRPTKAGTTCGRVTILILGTRVLCLCSSWHPSTIIDSFHQRACRNKRRRPKGAERPKNEETKIRVSTFHGSPRVSSSIEARF</sequence>
<keyword evidence="2" id="KW-0732">Signal</keyword>
<name>A0A1X2H9B1_SYNRA</name>
<evidence type="ECO:0008006" key="5">
    <source>
        <dbReference type="Google" id="ProtNLM"/>
    </source>
</evidence>
<keyword evidence="4" id="KW-1185">Reference proteome</keyword>
<dbReference type="InParanoid" id="A0A1X2H9B1"/>